<reference evidence="2 3" key="1">
    <citation type="journal article" date="2020" name="Nat. Food">
        <title>A phased Vanilla planifolia genome enables genetic improvement of flavour and production.</title>
        <authorList>
            <person name="Hasing T."/>
            <person name="Tang H."/>
            <person name="Brym M."/>
            <person name="Khazi F."/>
            <person name="Huang T."/>
            <person name="Chambers A.H."/>
        </authorList>
    </citation>
    <scope>NUCLEOTIDE SEQUENCE [LARGE SCALE GENOMIC DNA]</scope>
    <source>
        <tissue evidence="2">Leaf</tissue>
    </source>
</reference>
<sequence length="64" mass="6767">MGTFVCLPILPLRIARGVPVGQVEMRDSAGGQVMVKLGCFCSPARAGEEGSSVLTMTWRSADLL</sequence>
<dbReference type="OrthoDB" id="185373at2759"/>
<name>A0A835QC09_VANPL</name>
<evidence type="ECO:0000313" key="3">
    <source>
        <dbReference type="Proteomes" id="UP000636800"/>
    </source>
</evidence>
<dbReference type="EMBL" id="JADCNL010000009">
    <property type="protein sequence ID" value="KAG0466442.1"/>
    <property type="molecule type" value="Genomic_DNA"/>
</dbReference>
<keyword evidence="1" id="KW-0732">Signal</keyword>
<feature type="signal peptide" evidence="1">
    <location>
        <begin position="1"/>
        <end position="17"/>
    </location>
</feature>
<organism evidence="2 3">
    <name type="scientific">Vanilla planifolia</name>
    <name type="common">Vanilla</name>
    <dbReference type="NCBI Taxonomy" id="51239"/>
    <lineage>
        <taxon>Eukaryota</taxon>
        <taxon>Viridiplantae</taxon>
        <taxon>Streptophyta</taxon>
        <taxon>Embryophyta</taxon>
        <taxon>Tracheophyta</taxon>
        <taxon>Spermatophyta</taxon>
        <taxon>Magnoliopsida</taxon>
        <taxon>Liliopsida</taxon>
        <taxon>Asparagales</taxon>
        <taxon>Orchidaceae</taxon>
        <taxon>Vanilloideae</taxon>
        <taxon>Vanilleae</taxon>
        <taxon>Vanilla</taxon>
    </lineage>
</organism>
<accession>A0A835QC09</accession>
<protein>
    <submittedName>
        <fullName evidence="2">Uncharacterized protein</fullName>
    </submittedName>
</protein>
<dbReference type="Proteomes" id="UP000636800">
    <property type="component" value="Unassembled WGS sequence"/>
</dbReference>
<keyword evidence="3" id="KW-1185">Reference proteome</keyword>
<comment type="caution">
    <text evidence="2">The sequence shown here is derived from an EMBL/GenBank/DDBJ whole genome shotgun (WGS) entry which is preliminary data.</text>
</comment>
<proteinExistence type="predicted"/>
<gene>
    <name evidence="2" type="ORF">HPP92_018022</name>
</gene>
<evidence type="ECO:0000313" key="2">
    <source>
        <dbReference type="EMBL" id="KAG0466442.1"/>
    </source>
</evidence>
<dbReference type="AlphaFoldDB" id="A0A835QC09"/>
<feature type="chain" id="PRO_5032603138" evidence="1">
    <location>
        <begin position="18"/>
        <end position="64"/>
    </location>
</feature>
<evidence type="ECO:0000256" key="1">
    <source>
        <dbReference type="SAM" id="SignalP"/>
    </source>
</evidence>